<feature type="transmembrane region" description="Helical" evidence="7">
    <location>
        <begin position="267"/>
        <end position="284"/>
    </location>
</feature>
<feature type="domain" description="ABC transmembrane type-1" evidence="9">
    <location>
        <begin position="20"/>
        <end position="298"/>
    </location>
</feature>
<dbReference type="PROSITE" id="PS50893">
    <property type="entry name" value="ABC_TRANSPORTER_2"/>
    <property type="match status" value="1"/>
</dbReference>
<dbReference type="EMBL" id="BRXR01000001">
    <property type="protein sequence ID" value="GLC29968.1"/>
    <property type="molecule type" value="Genomic_DNA"/>
</dbReference>
<feature type="domain" description="ABC transporter" evidence="8">
    <location>
        <begin position="332"/>
        <end position="565"/>
    </location>
</feature>
<evidence type="ECO:0000259" key="9">
    <source>
        <dbReference type="PROSITE" id="PS50929"/>
    </source>
</evidence>
<gene>
    <name evidence="10" type="ORF">bsdE14_13780</name>
</gene>
<dbReference type="SUPFAM" id="SSF52540">
    <property type="entry name" value="P-loop containing nucleoside triphosphate hydrolases"/>
    <property type="match status" value="1"/>
</dbReference>
<keyword evidence="2 7" id="KW-0812">Transmembrane</keyword>
<feature type="transmembrane region" description="Helical" evidence="7">
    <location>
        <begin position="51"/>
        <end position="72"/>
    </location>
</feature>
<dbReference type="Proteomes" id="UP001208567">
    <property type="component" value="Unassembled WGS sequence"/>
</dbReference>
<dbReference type="InterPro" id="IPR027417">
    <property type="entry name" value="P-loop_NTPase"/>
</dbReference>
<dbReference type="PROSITE" id="PS50929">
    <property type="entry name" value="ABC_TM1F"/>
    <property type="match status" value="1"/>
</dbReference>
<dbReference type="SMART" id="SM00382">
    <property type="entry name" value="AAA"/>
    <property type="match status" value="1"/>
</dbReference>
<comment type="subcellular location">
    <subcellularLocation>
        <location evidence="1">Cell membrane</location>
        <topology evidence="1">Multi-pass membrane protein</topology>
    </subcellularLocation>
</comment>
<keyword evidence="4" id="KW-0067">ATP-binding</keyword>
<comment type="caution">
    <text evidence="10">The sequence shown here is derived from an EMBL/GenBank/DDBJ whole genome shotgun (WGS) entry which is preliminary data.</text>
</comment>
<evidence type="ECO:0000313" key="10">
    <source>
        <dbReference type="EMBL" id="GLC29968.1"/>
    </source>
</evidence>
<dbReference type="SUPFAM" id="SSF90123">
    <property type="entry name" value="ABC transporter transmembrane region"/>
    <property type="match status" value="1"/>
</dbReference>
<dbReference type="PROSITE" id="PS00211">
    <property type="entry name" value="ABC_TRANSPORTER_1"/>
    <property type="match status" value="1"/>
</dbReference>
<dbReference type="InterPro" id="IPR039421">
    <property type="entry name" value="Type_1_exporter"/>
</dbReference>
<evidence type="ECO:0000256" key="2">
    <source>
        <dbReference type="ARBA" id="ARBA00022692"/>
    </source>
</evidence>
<dbReference type="Pfam" id="PF00005">
    <property type="entry name" value="ABC_tran"/>
    <property type="match status" value="1"/>
</dbReference>
<name>A0ABQ5N427_9CLOT</name>
<dbReference type="PANTHER" id="PTHR43394:SF1">
    <property type="entry name" value="ATP-BINDING CASSETTE SUB-FAMILY B MEMBER 10, MITOCHONDRIAL"/>
    <property type="match status" value="1"/>
</dbReference>
<dbReference type="InterPro" id="IPR011527">
    <property type="entry name" value="ABC1_TM_dom"/>
</dbReference>
<evidence type="ECO:0000256" key="5">
    <source>
        <dbReference type="ARBA" id="ARBA00022989"/>
    </source>
</evidence>
<feature type="transmembrane region" description="Helical" evidence="7">
    <location>
        <begin position="133"/>
        <end position="149"/>
    </location>
</feature>
<evidence type="ECO:0000256" key="7">
    <source>
        <dbReference type="SAM" id="Phobius"/>
    </source>
</evidence>
<feature type="transmembrane region" description="Helical" evidence="7">
    <location>
        <begin position="155"/>
        <end position="173"/>
    </location>
</feature>
<dbReference type="RefSeq" id="WP_264849239.1">
    <property type="nucleotide sequence ID" value="NZ_BRXR01000001.1"/>
</dbReference>
<keyword evidence="6 7" id="KW-0472">Membrane</keyword>
<evidence type="ECO:0000256" key="4">
    <source>
        <dbReference type="ARBA" id="ARBA00022840"/>
    </source>
</evidence>
<feature type="transmembrane region" description="Helical" evidence="7">
    <location>
        <begin position="239"/>
        <end position="261"/>
    </location>
</feature>
<dbReference type="Pfam" id="PF00664">
    <property type="entry name" value="ABC_membrane"/>
    <property type="match status" value="1"/>
</dbReference>
<keyword evidence="3" id="KW-0547">Nucleotide-binding</keyword>
<keyword evidence="11" id="KW-1185">Reference proteome</keyword>
<dbReference type="CDD" id="cd18542">
    <property type="entry name" value="ABC_6TM_YknU_like"/>
    <property type="match status" value="1"/>
</dbReference>
<evidence type="ECO:0000256" key="1">
    <source>
        <dbReference type="ARBA" id="ARBA00004651"/>
    </source>
</evidence>
<dbReference type="InterPro" id="IPR003593">
    <property type="entry name" value="AAA+_ATPase"/>
</dbReference>
<dbReference type="InterPro" id="IPR036640">
    <property type="entry name" value="ABC1_TM_sf"/>
</dbReference>
<protein>
    <submittedName>
        <fullName evidence="10">ABC transporter</fullName>
    </submittedName>
</protein>
<accession>A0ABQ5N427</accession>
<evidence type="ECO:0000256" key="6">
    <source>
        <dbReference type="ARBA" id="ARBA00023136"/>
    </source>
</evidence>
<sequence length="581" mass="66139">MKRIFKYVWKYKLLVIIPSIAMAIAIFLDNFNPYLQKLITDKVFIGNEYNMLWPLLWGFIGITLGKAVFGYVKEYLFDVLSTKISIDIKKDLFDHIQSLPFNYFDSMNTGELMSRIGEDVDNVWRSISFGMRLFVENAIYFITATVLLFLLNWKLTIVCVLAMPPIAYLALSFEKKIGESYDKLSDQGVILNTAAQENIAGVRLVKAFAREKHEILKFLQLNKDNFNLSMEQNRIIANYFPPIEFLSNISIVFLVVLGGYFVMGGSMTIGTLVAFSGYIWNLIWPMRMLGWLTNLLAQTNASAKKIMKIMDIEPAIKDTDDSYRLSNINGDIEFKDVSFKYNEDYVLKNVNLKVKAGSTVAIMGTTGSGKSSLINLIGRYYDVSEGAIYIDGYDVKEICLKDLRSRMAIVPQDTFLFSESIEENIRFGKNDADFDEIREACRLACADDFIEELDQKYDTVIGERGIGLSGGQKQRLSIARALINDSRILILDDATSALDMETEYRLLKNLNEKKSKATTFIIAHRISAVKNADQIIYVDKGHIIERGTHDELIAKKGKYYEVYSEQFKDFEDVETVEGEVG</sequence>
<reference evidence="10 11" key="1">
    <citation type="journal article" date="2024" name="Int. J. Syst. Evol. Microbiol.">
        <title>Clostridium omnivorum sp. nov., isolated from anoxic soil under the treatment of reductive soil disinfestation.</title>
        <authorList>
            <person name="Ueki A."/>
            <person name="Tonouchi A."/>
            <person name="Kaku N."/>
            <person name="Honma S."/>
            <person name="Ueki K."/>
        </authorList>
    </citation>
    <scope>NUCLEOTIDE SEQUENCE [LARGE SCALE GENOMIC DNA]</scope>
    <source>
        <strain evidence="10 11">E14</strain>
    </source>
</reference>
<dbReference type="PANTHER" id="PTHR43394">
    <property type="entry name" value="ATP-DEPENDENT PERMEASE MDL1, MITOCHONDRIAL"/>
    <property type="match status" value="1"/>
</dbReference>
<dbReference type="InterPro" id="IPR003439">
    <property type="entry name" value="ABC_transporter-like_ATP-bd"/>
</dbReference>
<dbReference type="Gene3D" id="3.40.50.300">
    <property type="entry name" value="P-loop containing nucleotide triphosphate hydrolases"/>
    <property type="match status" value="1"/>
</dbReference>
<dbReference type="InterPro" id="IPR017871">
    <property type="entry name" value="ABC_transporter-like_CS"/>
</dbReference>
<evidence type="ECO:0000256" key="3">
    <source>
        <dbReference type="ARBA" id="ARBA00022741"/>
    </source>
</evidence>
<dbReference type="Gene3D" id="1.20.1560.10">
    <property type="entry name" value="ABC transporter type 1, transmembrane domain"/>
    <property type="match status" value="1"/>
</dbReference>
<proteinExistence type="predicted"/>
<organism evidence="10 11">
    <name type="scientific">Clostridium omnivorum</name>
    <dbReference type="NCBI Taxonomy" id="1604902"/>
    <lineage>
        <taxon>Bacteria</taxon>
        <taxon>Bacillati</taxon>
        <taxon>Bacillota</taxon>
        <taxon>Clostridia</taxon>
        <taxon>Eubacteriales</taxon>
        <taxon>Clostridiaceae</taxon>
        <taxon>Clostridium</taxon>
    </lineage>
</organism>
<evidence type="ECO:0000259" key="8">
    <source>
        <dbReference type="PROSITE" id="PS50893"/>
    </source>
</evidence>
<keyword evidence="5 7" id="KW-1133">Transmembrane helix</keyword>
<feature type="transmembrane region" description="Helical" evidence="7">
    <location>
        <begin position="12"/>
        <end position="31"/>
    </location>
</feature>
<evidence type="ECO:0000313" key="11">
    <source>
        <dbReference type="Proteomes" id="UP001208567"/>
    </source>
</evidence>